<name>A0A8T1S960_CHESE</name>
<feature type="region of interest" description="Disordered" evidence="1">
    <location>
        <begin position="133"/>
        <end position="160"/>
    </location>
</feature>
<accession>A0A8T1S960</accession>
<keyword evidence="3" id="KW-1185">Reference proteome</keyword>
<comment type="caution">
    <text evidence="2">The sequence shown here is derived from an EMBL/GenBank/DDBJ whole genome shotgun (WGS) entry which is preliminary data.</text>
</comment>
<proteinExistence type="predicted"/>
<protein>
    <submittedName>
        <fullName evidence="2">Uncharacterized protein</fullName>
    </submittedName>
</protein>
<sequence>MLRRPPDTGHLRLSTGSSHLAKPSCTPRQNGGERAEQGTGGCQLQREPCPCCYGQDLHALPTHCPTPGWVLRDGENIYTSGQQHTKAAVSNLLQLPWPYERHSQAKAIWRFLGADPVLAREVLHILLYDSPERGGANVRETQDGSCLQPDRLPPATTRGL</sequence>
<dbReference type="AlphaFoldDB" id="A0A8T1S960"/>
<feature type="compositionally biased region" description="Basic and acidic residues" evidence="1">
    <location>
        <begin position="1"/>
        <end position="10"/>
    </location>
</feature>
<evidence type="ECO:0000313" key="2">
    <source>
        <dbReference type="EMBL" id="KAG6925227.1"/>
    </source>
</evidence>
<dbReference type="Proteomes" id="UP000765507">
    <property type="component" value="Unassembled WGS sequence"/>
</dbReference>
<organism evidence="2 3">
    <name type="scientific">Chelydra serpentina</name>
    <name type="common">Snapping turtle</name>
    <name type="synonym">Testudo serpentina</name>
    <dbReference type="NCBI Taxonomy" id="8475"/>
    <lineage>
        <taxon>Eukaryota</taxon>
        <taxon>Metazoa</taxon>
        <taxon>Chordata</taxon>
        <taxon>Craniata</taxon>
        <taxon>Vertebrata</taxon>
        <taxon>Euteleostomi</taxon>
        <taxon>Archelosauria</taxon>
        <taxon>Testudinata</taxon>
        <taxon>Testudines</taxon>
        <taxon>Cryptodira</taxon>
        <taxon>Durocryptodira</taxon>
        <taxon>Americhelydia</taxon>
        <taxon>Chelydroidea</taxon>
        <taxon>Chelydridae</taxon>
        <taxon>Chelydra</taxon>
    </lineage>
</organism>
<gene>
    <name evidence="2" type="ORF">G0U57_015107</name>
</gene>
<reference evidence="2 3" key="1">
    <citation type="journal article" date="2020" name="G3 (Bethesda)">
        <title>Draft Genome of the Common Snapping Turtle, Chelydra serpentina, a Model for Phenotypic Plasticity in Reptiles.</title>
        <authorList>
            <person name="Das D."/>
            <person name="Singh S.K."/>
            <person name="Bierstedt J."/>
            <person name="Erickson A."/>
            <person name="Galli G.L.J."/>
            <person name="Crossley D.A. 2nd"/>
            <person name="Rhen T."/>
        </authorList>
    </citation>
    <scope>NUCLEOTIDE SEQUENCE [LARGE SCALE GENOMIC DNA]</scope>
    <source>
        <strain evidence="2">KW</strain>
    </source>
</reference>
<evidence type="ECO:0000313" key="3">
    <source>
        <dbReference type="Proteomes" id="UP000765507"/>
    </source>
</evidence>
<dbReference type="OrthoDB" id="10496525at2759"/>
<feature type="region of interest" description="Disordered" evidence="1">
    <location>
        <begin position="1"/>
        <end position="40"/>
    </location>
</feature>
<evidence type="ECO:0000256" key="1">
    <source>
        <dbReference type="SAM" id="MobiDB-lite"/>
    </source>
</evidence>
<dbReference type="EMBL" id="JAHGAV010000458">
    <property type="protein sequence ID" value="KAG6925227.1"/>
    <property type="molecule type" value="Genomic_DNA"/>
</dbReference>